<evidence type="ECO:0000313" key="3">
    <source>
        <dbReference type="EnsemblPlants" id="KRH05762"/>
    </source>
</evidence>
<reference evidence="2 3" key="1">
    <citation type="journal article" date="2010" name="Nature">
        <title>Genome sequence of the palaeopolyploid soybean.</title>
        <authorList>
            <person name="Schmutz J."/>
            <person name="Cannon S.B."/>
            <person name="Schlueter J."/>
            <person name="Ma J."/>
            <person name="Mitros T."/>
            <person name="Nelson W."/>
            <person name="Hyten D.L."/>
            <person name="Song Q."/>
            <person name="Thelen J.J."/>
            <person name="Cheng J."/>
            <person name="Xu D."/>
            <person name="Hellsten U."/>
            <person name="May G.D."/>
            <person name="Yu Y."/>
            <person name="Sakurai T."/>
            <person name="Umezawa T."/>
            <person name="Bhattacharyya M.K."/>
            <person name="Sandhu D."/>
            <person name="Valliyodan B."/>
            <person name="Lindquist E."/>
            <person name="Peto M."/>
            <person name="Grant D."/>
            <person name="Shu S."/>
            <person name="Goodstein D."/>
            <person name="Barry K."/>
            <person name="Futrell-Griggs M."/>
            <person name="Abernathy B."/>
            <person name="Du J."/>
            <person name="Tian Z."/>
            <person name="Zhu L."/>
            <person name="Gill N."/>
            <person name="Joshi T."/>
            <person name="Libault M."/>
            <person name="Sethuraman A."/>
            <person name="Zhang X.-C."/>
            <person name="Shinozaki K."/>
            <person name="Nguyen H.T."/>
            <person name="Wing R.A."/>
            <person name="Cregan P."/>
            <person name="Specht J."/>
            <person name="Grimwood J."/>
            <person name="Rokhsar D."/>
            <person name="Stacey G."/>
            <person name="Shoemaker R.C."/>
            <person name="Jackson S.A."/>
        </authorList>
    </citation>
    <scope>NUCLEOTIDE SEQUENCE</scope>
    <source>
        <strain evidence="3">cv. Williams 82</strain>
        <tissue evidence="2">Callus</tissue>
    </source>
</reference>
<keyword evidence="1" id="KW-0472">Membrane</keyword>
<evidence type="ECO:0000313" key="4">
    <source>
        <dbReference type="Proteomes" id="UP000008827"/>
    </source>
</evidence>
<feature type="transmembrane region" description="Helical" evidence="1">
    <location>
        <begin position="67"/>
        <end position="87"/>
    </location>
</feature>
<proteinExistence type="predicted"/>
<keyword evidence="1" id="KW-1133">Transmembrane helix</keyword>
<sequence>MEGTIVAAQQTKGTMAKMLTSSSTPRYWRAATLTLVHVILASKSTTVAKKGRTGSKNLSSFSLSSQALTFFESNLLFYVLSPIYLMFLSNHSQTNYYYYF</sequence>
<dbReference type="EnsemblPlants" id="KRH05762">
    <property type="protein sequence ID" value="KRH05762"/>
    <property type="gene ID" value="GLYMA_17G246800"/>
</dbReference>
<keyword evidence="4" id="KW-1185">Reference proteome</keyword>
<reference evidence="3" key="2">
    <citation type="submission" date="2018-02" db="UniProtKB">
        <authorList>
            <consortium name="EnsemblPlants"/>
        </authorList>
    </citation>
    <scope>IDENTIFICATION</scope>
    <source>
        <strain evidence="3">Williams 82</strain>
    </source>
</reference>
<reference evidence="2" key="3">
    <citation type="submission" date="2018-07" db="EMBL/GenBank/DDBJ databases">
        <title>WGS assembly of Glycine max.</title>
        <authorList>
            <person name="Schmutz J."/>
            <person name="Cannon S."/>
            <person name="Schlueter J."/>
            <person name="Ma J."/>
            <person name="Mitros T."/>
            <person name="Nelson W."/>
            <person name="Hyten D."/>
            <person name="Song Q."/>
            <person name="Thelen J."/>
            <person name="Cheng J."/>
            <person name="Xu D."/>
            <person name="Hellsten U."/>
            <person name="May G."/>
            <person name="Yu Y."/>
            <person name="Sakurai T."/>
            <person name="Umezawa T."/>
            <person name="Bhattacharyya M."/>
            <person name="Sandhu D."/>
            <person name="Valliyodan B."/>
            <person name="Lindquist E."/>
            <person name="Peto M."/>
            <person name="Grant D."/>
            <person name="Shu S."/>
            <person name="Goodstein D."/>
            <person name="Barry K."/>
            <person name="Futrell-Griggs M."/>
            <person name="Abernathy B."/>
            <person name="Du J."/>
            <person name="Tian Z."/>
            <person name="Zhu L."/>
            <person name="Gill N."/>
            <person name="Joshi T."/>
            <person name="Libault M."/>
            <person name="Sethuraman A."/>
            <person name="Zhang X."/>
            <person name="Shinozaki K."/>
            <person name="Nguyen H."/>
            <person name="Wing R."/>
            <person name="Cregan P."/>
            <person name="Specht J."/>
            <person name="Grimwood J."/>
            <person name="Rokhsar D."/>
            <person name="Stacey G."/>
            <person name="Shoemaker R."/>
            <person name="Jackson S."/>
        </authorList>
    </citation>
    <scope>NUCLEOTIDE SEQUENCE</scope>
    <source>
        <tissue evidence="2">Callus</tissue>
    </source>
</reference>
<dbReference type="AlphaFoldDB" id="A0A0R0FR57"/>
<evidence type="ECO:0000313" key="2">
    <source>
        <dbReference type="EMBL" id="KRH05762.1"/>
    </source>
</evidence>
<dbReference type="Gramene" id="KRH05762">
    <property type="protein sequence ID" value="KRH05762"/>
    <property type="gene ID" value="GLYMA_17G246800"/>
</dbReference>
<dbReference type="Proteomes" id="UP000008827">
    <property type="component" value="Chromosome 17"/>
</dbReference>
<evidence type="ECO:0000256" key="1">
    <source>
        <dbReference type="SAM" id="Phobius"/>
    </source>
</evidence>
<name>A0A0R0FR57_SOYBN</name>
<dbReference type="InParanoid" id="A0A0R0FR57"/>
<dbReference type="EMBL" id="CM000850">
    <property type="protein sequence ID" value="KRH05762.1"/>
    <property type="molecule type" value="Genomic_DNA"/>
</dbReference>
<protein>
    <submittedName>
        <fullName evidence="2 3">Uncharacterized protein</fullName>
    </submittedName>
</protein>
<accession>A0A0R0FR57</accession>
<gene>
    <name evidence="2" type="ORF">GLYMA_17G246800</name>
</gene>
<organism evidence="2">
    <name type="scientific">Glycine max</name>
    <name type="common">Soybean</name>
    <name type="synonym">Glycine hispida</name>
    <dbReference type="NCBI Taxonomy" id="3847"/>
    <lineage>
        <taxon>Eukaryota</taxon>
        <taxon>Viridiplantae</taxon>
        <taxon>Streptophyta</taxon>
        <taxon>Embryophyta</taxon>
        <taxon>Tracheophyta</taxon>
        <taxon>Spermatophyta</taxon>
        <taxon>Magnoliopsida</taxon>
        <taxon>eudicotyledons</taxon>
        <taxon>Gunneridae</taxon>
        <taxon>Pentapetalae</taxon>
        <taxon>rosids</taxon>
        <taxon>fabids</taxon>
        <taxon>Fabales</taxon>
        <taxon>Fabaceae</taxon>
        <taxon>Papilionoideae</taxon>
        <taxon>50 kb inversion clade</taxon>
        <taxon>NPAAA clade</taxon>
        <taxon>indigoferoid/millettioid clade</taxon>
        <taxon>Phaseoleae</taxon>
        <taxon>Glycine</taxon>
        <taxon>Glycine subgen. Soja</taxon>
    </lineage>
</organism>
<keyword evidence="1" id="KW-0812">Transmembrane</keyword>